<protein>
    <submittedName>
        <fullName evidence="2">Uncharacterized protein</fullName>
    </submittedName>
</protein>
<organism evidence="2 3">
    <name type="scientific">Botryosphaeria dothidea</name>
    <dbReference type="NCBI Taxonomy" id="55169"/>
    <lineage>
        <taxon>Eukaryota</taxon>
        <taxon>Fungi</taxon>
        <taxon>Dikarya</taxon>
        <taxon>Ascomycota</taxon>
        <taxon>Pezizomycotina</taxon>
        <taxon>Dothideomycetes</taxon>
        <taxon>Dothideomycetes incertae sedis</taxon>
        <taxon>Botryosphaeriales</taxon>
        <taxon>Botryosphaeriaceae</taxon>
        <taxon>Botryosphaeria</taxon>
    </lineage>
</organism>
<feature type="region of interest" description="Disordered" evidence="1">
    <location>
        <begin position="84"/>
        <end position="213"/>
    </location>
</feature>
<dbReference type="AlphaFoldDB" id="A0A8H4J2N9"/>
<keyword evidence="3" id="KW-1185">Reference proteome</keyword>
<dbReference type="OrthoDB" id="5405654at2759"/>
<comment type="caution">
    <text evidence="2">The sequence shown here is derived from an EMBL/GenBank/DDBJ whole genome shotgun (WGS) entry which is preliminary data.</text>
</comment>
<name>A0A8H4J2N9_9PEZI</name>
<feature type="region of interest" description="Disordered" evidence="1">
    <location>
        <begin position="1"/>
        <end position="66"/>
    </location>
</feature>
<sequence>MSAPADSSTHSDPPSSKMAATSAKPALSALKTPVSATYPSELRSPHVATPTFVKREEGEKTPITPPAAYVDFLKALSPVLMSPLPTGASTKFTFEERPPTSRTSSASSATTLTSTSSAATEKPASPATSQASSPSASSDSAKSTDGAKSSDASTSSDAAKTAPASATEMRVTIPPPSPFVRPMSARTPRLRIPPSPFSAGMRTPPSAHSLHSPYSATMSPGAWSLDGKTKDTRAVSVRQVVTRTVTYSRTPVDDAPPAPLDPAPKGKRRRIK</sequence>
<feature type="compositionally biased region" description="Low complexity" evidence="1">
    <location>
        <begin position="100"/>
        <end position="166"/>
    </location>
</feature>
<feature type="region of interest" description="Disordered" evidence="1">
    <location>
        <begin position="246"/>
        <end position="272"/>
    </location>
</feature>
<dbReference type="PANTHER" id="PTHR42053:SF1">
    <property type="match status" value="1"/>
</dbReference>
<dbReference type="PANTHER" id="PTHR42053">
    <property type="match status" value="1"/>
</dbReference>
<accession>A0A8H4J2N9</accession>
<dbReference type="Proteomes" id="UP000572817">
    <property type="component" value="Unassembled WGS sequence"/>
</dbReference>
<proteinExistence type="predicted"/>
<gene>
    <name evidence="2" type="ORF">GTA08_BOTSDO02934</name>
</gene>
<evidence type="ECO:0000256" key="1">
    <source>
        <dbReference type="SAM" id="MobiDB-lite"/>
    </source>
</evidence>
<evidence type="ECO:0000313" key="2">
    <source>
        <dbReference type="EMBL" id="KAF4309648.1"/>
    </source>
</evidence>
<feature type="compositionally biased region" description="Polar residues" evidence="1">
    <location>
        <begin position="1"/>
        <end position="14"/>
    </location>
</feature>
<evidence type="ECO:0000313" key="3">
    <source>
        <dbReference type="Proteomes" id="UP000572817"/>
    </source>
</evidence>
<reference evidence="2" key="1">
    <citation type="submission" date="2020-04" db="EMBL/GenBank/DDBJ databases">
        <title>Genome Assembly and Annotation of Botryosphaeria dothidea sdau 11-99, a Latent Pathogen of Apple Fruit Ring Rot in China.</title>
        <authorList>
            <person name="Yu C."/>
            <person name="Diao Y."/>
            <person name="Lu Q."/>
            <person name="Zhao J."/>
            <person name="Cui S."/>
            <person name="Peng C."/>
            <person name="He B."/>
            <person name="Liu H."/>
        </authorList>
    </citation>
    <scope>NUCLEOTIDE SEQUENCE [LARGE SCALE GENOMIC DNA]</scope>
    <source>
        <strain evidence="2">Sdau11-99</strain>
    </source>
</reference>
<dbReference type="EMBL" id="WWBZ02000016">
    <property type="protein sequence ID" value="KAF4309648.1"/>
    <property type="molecule type" value="Genomic_DNA"/>
</dbReference>